<name>A0A6A6MNR0_HEVBR</name>
<evidence type="ECO:0000313" key="3">
    <source>
        <dbReference type="Proteomes" id="UP000467840"/>
    </source>
</evidence>
<dbReference type="Proteomes" id="UP000467840">
    <property type="component" value="Chromosome 15"/>
</dbReference>
<keyword evidence="3" id="KW-1185">Reference proteome</keyword>
<comment type="caution">
    <text evidence="2">The sequence shown here is derived from an EMBL/GenBank/DDBJ whole genome shotgun (WGS) entry which is preliminary data.</text>
</comment>
<reference evidence="2 3" key="1">
    <citation type="journal article" date="2020" name="Mol. Plant">
        <title>The Chromosome-Based Rubber Tree Genome Provides New Insights into Spurge Genome Evolution and Rubber Biosynthesis.</title>
        <authorList>
            <person name="Liu J."/>
            <person name="Shi C."/>
            <person name="Shi C.C."/>
            <person name="Li W."/>
            <person name="Zhang Q.J."/>
            <person name="Zhang Y."/>
            <person name="Li K."/>
            <person name="Lu H.F."/>
            <person name="Shi C."/>
            <person name="Zhu S.T."/>
            <person name="Xiao Z.Y."/>
            <person name="Nan H."/>
            <person name="Yue Y."/>
            <person name="Zhu X.G."/>
            <person name="Wu Y."/>
            <person name="Hong X.N."/>
            <person name="Fan G.Y."/>
            <person name="Tong Y."/>
            <person name="Zhang D."/>
            <person name="Mao C.L."/>
            <person name="Liu Y.L."/>
            <person name="Hao S.J."/>
            <person name="Liu W.Q."/>
            <person name="Lv M.Q."/>
            <person name="Zhang H.B."/>
            <person name="Liu Y."/>
            <person name="Hu-Tang G.R."/>
            <person name="Wang J.P."/>
            <person name="Wang J.H."/>
            <person name="Sun Y.H."/>
            <person name="Ni S.B."/>
            <person name="Chen W.B."/>
            <person name="Zhang X.C."/>
            <person name="Jiao Y.N."/>
            <person name="Eichler E.E."/>
            <person name="Li G.H."/>
            <person name="Liu X."/>
            <person name="Gao L.Z."/>
        </authorList>
    </citation>
    <scope>NUCLEOTIDE SEQUENCE [LARGE SCALE GENOMIC DNA]</scope>
    <source>
        <strain evidence="3">cv. GT1</strain>
        <tissue evidence="2">Leaf</tissue>
    </source>
</reference>
<feature type="compositionally biased region" description="Basic and acidic residues" evidence="1">
    <location>
        <begin position="58"/>
        <end position="70"/>
    </location>
</feature>
<evidence type="ECO:0000256" key="1">
    <source>
        <dbReference type="SAM" id="MobiDB-lite"/>
    </source>
</evidence>
<gene>
    <name evidence="2" type="ORF">GH714_039181</name>
</gene>
<protein>
    <submittedName>
        <fullName evidence="2">Uncharacterized protein</fullName>
    </submittedName>
</protein>
<organism evidence="2 3">
    <name type="scientific">Hevea brasiliensis</name>
    <name type="common">Para rubber tree</name>
    <name type="synonym">Siphonia brasiliensis</name>
    <dbReference type="NCBI Taxonomy" id="3981"/>
    <lineage>
        <taxon>Eukaryota</taxon>
        <taxon>Viridiplantae</taxon>
        <taxon>Streptophyta</taxon>
        <taxon>Embryophyta</taxon>
        <taxon>Tracheophyta</taxon>
        <taxon>Spermatophyta</taxon>
        <taxon>Magnoliopsida</taxon>
        <taxon>eudicotyledons</taxon>
        <taxon>Gunneridae</taxon>
        <taxon>Pentapetalae</taxon>
        <taxon>rosids</taxon>
        <taxon>fabids</taxon>
        <taxon>Malpighiales</taxon>
        <taxon>Euphorbiaceae</taxon>
        <taxon>Crotonoideae</taxon>
        <taxon>Micrandreae</taxon>
        <taxon>Hevea</taxon>
    </lineage>
</organism>
<accession>A0A6A6MNR0</accession>
<feature type="region of interest" description="Disordered" evidence="1">
    <location>
        <begin position="36"/>
        <end position="74"/>
    </location>
</feature>
<proteinExistence type="predicted"/>
<sequence>MSIGISKKKNLDTHCDVPMPTYVKYQKRKKEECMGSVAVDSEKDSESETNSAPVGEADAGHDPNEVDKKAGTSSEAITTASTYVPFMFKMDTMFRCSISEGDKEDTALTAASDDNTFLVVTESDLDGYNVGCETGVVDNKML</sequence>
<dbReference type="EMBL" id="JAAGAX010000005">
    <property type="protein sequence ID" value="KAF2315422.1"/>
    <property type="molecule type" value="Genomic_DNA"/>
</dbReference>
<dbReference type="AlphaFoldDB" id="A0A6A6MNR0"/>
<evidence type="ECO:0000313" key="2">
    <source>
        <dbReference type="EMBL" id="KAF2315422.1"/>
    </source>
</evidence>